<dbReference type="HOGENOM" id="CLU_950334_0_0_1"/>
<accession>G4T596</accession>
<gene>
    <name evidence="4" type="ORF">PIIN_00144</name>
</gene>
<feature type="compositionally biased region" description="Basic and acidic residues" evidence="3">
    <location>
        <begin position="277"/>
        <end position="286"/>
    </location>
</feature>
<evidence type="ECO:0000256" key="3">
    <source>
        <dbReference type="SAM" id="MobiDB-lite"/>
    </source>
</evidence>
<dbReference type="Proteomes" id="UP000007148">
    <property type="component" value="Unassembled WGS sequence"/>
</dbReference>
<proteinExistence type="predicted"/>
<dbReference type="SUPFAM" id="SSF56214">
    <property type="entry name" value="4'-phosphopantetheinyl transferase"/>
    <property type="match status" value="1"/>
</dbReference>
<evidence type="ECO:0000313" key="5">
    <source>
        <dbReference type="Proteomes" id="UP000007148"/>
    </source>
</evidence>
<name>G4T596_SERID</name>
<keyword evidence="5" id="KW-1185">Reference proteome</keyword>
<dbReference type="InterPro" id="IPR037143">
    <property type="entry name" value="4-PPantetheinyl_Trfase_dom_sf"/>
</dbReference>
<protein>
    <recommendedName>
        <fullName evidence="1">holo-[acyl-carrier-protein] synthase</fullName>
        <ecNumber evidence="1">2.7.8.7</ecNumber>
    </recommendedName>
</protein>
<comment type="caution">
    <text evidence="4">The sequence shown here is derived from an EMBL/GenBank/DDBJ whole genome shotgun (WGS) entry which is preliminary data.</text>
</comment>
<organism evidence="4 5">
    <name type="scientific">Serendipita indica (strain DSM 11827)</name>
    <name type="common">Root endophyte fungus</name>
    <name type="synonym">Piriformospora indica</name>
    <dbReference type="NCBI Taxonomy" id="1109443"/>
    <lineage>
        <taxon>Eukaryota</taxon>
        <taxon>Fungi</taxon>
        <taxon>Dikarya</taxon>
        <taxon>Basidiomycota</taxon>
        <taxon>Agaricomycotina</taxon>
        <taxon>Agaricomycetes</taxon>
        <taxon>Sebacinales</taxon>
        <taxon>Serendipitaceae</taxon>
        <taxon>Serendipita</taxon>
    </lineage>
</organism>
<dbReference type="GO" id="GO:0005829">
    <property type="term" value="C:cytosol"/>
    <property type="evidence" value="ECO:0007669"/>
    <property type="project" value="TreeGrafter"/>
</dbReference>
<dbReference type="Gene3D" id="3.90.470.20">
    <property type="entry name" value="4'-phosphopantetheinyl transferase domain"/>
    <property type="match status" value="1"/>
</dbReference>
<dbReference type="PANTHER" id="PTHR12215:SF10">
    <property type="entry name" value="L-AMINOADIPATE-SEMIALDEHYDE DEHYDROGENASE-PHOSPHOPANTETHEINYL TRANSFERASE"/>
    <property type="match status" value="1"/>
</dbReference>
<dbReference type="EMBL" id="CAFZ01000002">
    <property type="protein sequence ID" value="CCA66458.1"/>
    <property type="molecule type" value="Genomic_DNA"/>
</dbReference>
<dbReference type="eggNOG" id="ENOG502SK9P">
    <property type="taxonomic scope" value="Eukaryota"/>
</dbReference>
<dbReference type="AlphaFoldDB" id="G4T596"/>
<dbReference type="OMA" id="WNDKEGE"/>
<dbReference type="GO" id="GO:0019878">
    <property type="term" value="P:lysine biosynthetic process via aminoadipic acid"/>
    <property type="evidence" value="ECO:0007669"/>
    <property type="project" value="TreeGrafter"/>
</dbReference>
<feature type="compositionally biased region" description="Low complexity" evidence="3">
    <location>
        <begin position="215"/>
        <end position="248"/>
    </location>
</feature>
<reference evidence="4 5" key="1">
    <citation type="journal article" date="2011" name="PLoS Pathog.">
        <title>Endophytic Life Strategies Decoded by Genome and Transcriptome Analyses of the Mutualistic Root Symbiont Piriformospora indica.</title>
        <authorList>
            <person name="Zuccaro A."/>
            <person name="Lahrmann U."/>
            <person name="Guldener U."/>
            <person name="Langen G."/>
            <person name="Pfiffi S."/>
            <person name="Biedenkopf D."/>
            <person name="Wong P."/>
            <person name="Samans B."/>
            <person name="Grimm C."/>
            <person name="Basiewicz M."/>
            <person name="Murat C."/>
            <person name="Martin F."/>
            <person name="Kogel K.H."/>
        </authorList>
    </citation>
    <scope>NUCLEOTIDE SEQUENCE [LARGE SCALE GENOMIC DNA]</scope>
    <source>
        <strain evidence="4 5">DSM 11827</strain>
    </source>
</reference>
<evidence type="ECO:0000313" key="4">
    <source>
        <dbReference type="EMBL" id="CCA66458.1"/>
    </source>
</evidence>
<dbReference type="PANTHER" id="PTHR12215">
    <property type="entry name" value="PHOSPHOPANTETHEINE TRANSFERASE"/>
    <property type="match status" value="1"/>
</dbReference>
<dbReference type="GO" id="GO:0000287">
    <property type="term" value="F:magnesium ion binding"/>
    <property type="evidence" value="ECO:0007669"/>
    <property type="project" value="InterPro"/>
</dbReference>
<dbReference type="InterPro" id="IPR050559">
    <property type="entry name" value="P-Pant_transferase_sf"/>
</dbReference>
<feature type="region of interest" description="Disordered" evidence="3">
    <location>
        <begin position="201"/>
        <end position="255"/>
    </location>
</feature>
<sequence>MYTIQQSQDPNYVLGYSVADTGSLVGMAWATGSPSQVVNIGLDVMKFSIPRNTTVTDFFESQKHKLTEREQRDVLSGNSDETLLRRILIILTIKTAYIKAIQQPPGFDYRRMECSLPTQQFRVDNHELLGWEIRMFKANLGIQRKEALVEEVYQCCAMIHRGGRVNRVYWNDKEGEATEMLNFLKVDQIVRAYDGLGVRNGQASSSAGGRTRTHAQQQQQQQAAQAQAQATVTHSQHLQAAPQQQQIHQLHHHQQTVPVHVGPQVGMPMRRIVQADAPRRSSEDARMQAGVMH</sequence>
<dbReference type="EC" id="2.7.8.7" evidence="1"/>
<evidence type="ECO:0000256" key="2">
    <source>
        <dbReference type="ARBA" id="ARBA00022679"/>
    </source>
</evidence>
<dbReference type="GO" id="GO:0008897">
    <property type="term" value="F:holo-[acyl-carrier-protein] synthase activity"/>
    <property type="evidence" value="ECO:0007669"/>
    <property type="project" value="UniProtKB-EC"/>
</dbReference>
<feature type="region of interest" description="Disordered" evidence="3">
    <location>
        <begin position="274"/>
        <end position="293"/>
    </location>
</feature>
<dbReference type="OrthoDB" id="26719at2759"/>
<dbReference type="InParanoid" id="G4T596"/>
<dbReference type="STRING" id="1109443.G4T596"/>
<keyword evidence="2" id="KW-0808">Transferase</keyword>
<evidence type="ECO:0000256" key="1">
    <source>
        <dbReference type="ARBA" id="ARBA00013172"/>
    </source>
</evidence>